<dbReference type="Pfam" id="PF01328">
    <property type="entry name" value="Peroxidase_2"/>
    <property type="match status" value="1"/>
</dbReference>
<dbReference type="InterPro" id="IPR036851">
    <property type="entry name" value="Chloroperoxidase-like_sf"/>
</dbReference>
<dbReference type="PANTHER" id="PTHR33577">
    <property type="entry name" value="STERIGMATOCYSTIN BIOSYNTHESIS PEROXIDASE STCC-RELATED"/>
    <property type="match status" value="1"/>
</dbReference>
<dbReference type="PROSITE" id="PS51405">
    <property type="entry name" value="HEME_HALOPEROXIDASE"/>
    <property type="match status" value="1"/>
</dbReference>
<dbReference type="AlphaFoldDB" id="A0A8H5F8I1"/>
<comment type="cofactor">
    <cofactor evidence="1">
        <name>heme b</name>
        <dbReference type="ChEBI" id="CHEBI:60344"/>
    </cofactor>
</comment>
<keyword evidence="2" id="KW-0575">Peroxidase</keyword>
<keyword evidence="3" id="KW-0349">Heme</keyword>
<keyword evidence="6" id="KW-0408">Iron</keyword>
<evidence type="ECO:0000256" key="6">
    <source>
        <dbReference type="ARBA" id="ARBA00023004"/>
    </source>
</evidence>
<feature type="domain" description="Heme haloperoxidase family profile" evidence="9">
    <location>
        <begin position="65"/>
        <end position="293"/>
    </location>
</feature>
<protein>
    <recommendedName>
        <fullName evidence="9">Heme haloperoxidase family profile domain-containing protein</fullName>
    </recommendedName>
</protein>
<keyword evidence="4" id="KW-0479">Metal-binding</keyword>
<dbReference type="PANTHER" id="PTHR33577:SF16">
    <property type="entry name" value="HEME HALOPEROXIDASE FAMILY PROFILE DOMAIN-CONTAINING PROTEIN"/>
    <property type="match status" value="1"/>
</dbReference>
<dbReference type="GO" id="GO:0004601">
    <property type="term" value="F:peroxidase activity"/>
    <property type="evidence" value="ECO:0007669"/>
    <property type="project" value="UniProtKB-KW"/>
</dbReference>
<dbReference type="Proteomes" id="UP000567179">
    <property type="component" value="Unassembled WGS sequence"/>
</dbReference>
<organism evidence="10 11">
    <name type="scientific">Psilocybe cf. subviscida</name>
    <dbReference type="NCBI Taxonomy" id="2480587"/>
    <lineage>
        <taxon>Eukaryota</taxon>
        <taxon>Fungi</taxon>
        <taxon>Dikarya</taxon>
        <taxon>Basidiomycota</taxon>
        <taxon>Agaricomycotina</taxon>
        <taxon>Agaricomycetes</taxon>
        <taxon>Agaricomycetidae</taxon>
        <taxon>Agaricales</taxon>
        <taxon>Agaricineae</taxon>
        <taxon>Strophariaceae</taxon>
        <taxon>Psilocybe</taxon>
    </lineage>
</organism>
<feature type="chain" id="PRO_5034441376" description="Heme haloperoxidase family profile domain-containing protein" evidence="8">
    <location>
        <begin position="21"/>
        <end position="373"/>
    </location>
</feature>
<comment type="similarity">
    <text evidence="7">Belongs to the chloroperoxidase family.</text>
</comment>
<keyword evidence="11" id="KW-1185">Reference proteome</keyword>
<evidence type="ECO:0000313" key="11">
    <source>
        <dbReference type="Proteomes" id="UP000567179"/>
    </source>
</evidence>
<dbReference type="Gene3D" id="1.10.489.10">
    <property type="entry name" value="Chloroperoxidase-like"/>
    <property type="match status" value="1"/>
</dbReference>
<dbReference type="SUPFAM" id="SSF47571">
    <property type="entry name" value="Cloroperoxidase"/>
    <property type="match status" value="1"/>
</dbReference>
<dbReference type="GO" id="GO:0046872">
    <property type="term" value="F:metal ion binding"/>
    <property type="evidence" value="ECO:0007669"/>
    <property type="project" value="UniProtKB-KW"/>
</dbReference>
<evidence type="ECO:0000256" key="5">
    <source>
        <dbReference type="ARBA" id="ARBA00023002"/>
    </source>
</evidence>
<keyword evidence="5" id="KW-0560">Oxidoreductase</keyword>
<evidence type="ECO:0000313" key="10">
    <source>
        <dbReference type="EMBL" id="KAF5327641.1"/>
    </source>
</evidence>
<feature type="signal peptide" evidence="8">
    <location>
        <begin position="1"/>
        <end position="20"/>
    </location>
</feature>
<dbReference type="InterPro" id="IPR000028">
    <property type="entry name" value="Chloroperoxidase"/>
</dbReference>
<evidence type="ECO:0000256" key="3">
    <source>
        <dbReference type="ARBA" id="ARBA00022617"/>
    </source>
</evidence>
<proteinExistence type="inferred from homology"/>
<name>A0A8H5F8I1_9AGAR</name>
<evidence type="ECO:0000256" key="1">
    <source>
        <dbReference type="ARBA" id="ARBA00001970"/>
    </source>
</evidence>
<reference evidence="10 11" key="1">
    <citation type="journal article" date="2020" name="ISME J.">
        <title>Uncovering the hidden diversity of litter-decomposition mechanisms in mushroom-forming fungi.</title>
        <authorList>
            <person name="Floudas D."/>
            <person name="Bentzer J."/>
            <person name="Ahren D."/>
            <person name="Johansson T."/>
            <person name="Persson P."/>
            <person name="Tunlid A."/>
        </authorList>
    </citation>
    <scope>NUCLEOTIDE SEQUENCE [LARGE SCALE GENOMIC DNA]</scope>
    <source>
        <strain evidence="10 11">CBS 101986</strain>
    </source>
</reference>
<evidence type="ECO:0000259" key="9">
    <source>
        <dbReference type="PROSITE" id="PS51405"/>
    </source>
</evidence>
<dbReference type="EMBL" id="JAACJJ010000014">
    <property type="protein sequence ID" value="KAF5327641.1"/>
    <property type="molecule type" value="Genomic_DNA"/>
</dbReference>
<accession>A0A8H5F8I1</accession>
<evidence type="ECO:0000256" key="4">
    <source>
        <dbReference type="ARBA" id="ARBA00022723"/>
    </source>
</evidence>
<comment type="caution">
    <text evidence="10">The sequence shown here is derived from an EMBL/GenBank/DDBJ whole genome shotgun (WGS) entry which is preliminary data.</text>
</comment>
<evidence type="ECO:0000256" key="8">
    <source>
        <dbReference type="SAM" id="SignalP"/>
    </source>
</evidence>
<evidence type="ECO:0000256" key="7">
    <source>
        <dbReference type="ARBA" id="ARBA00025795"/>
    </source>
</evidence>
<sequence length="373" mass="39731">MAGFFKSCFFLLATLGAAAAFPSYGSLAGLSERELAKIIPTLPAQTLSSPPGPLSDTSTKLVNTPAHPFIAPGKNDIRGPCPGLNTLANHGYVPRNGIVRPSQIVQGVQEAFNMGNDLAIFITYAAHLVNGNLITDLLSIGGKTPLTGPDPPAPAIVGGLNTHATFEGDASTTRNDAFFGDNHSFNETLFQQLVSFCDRFGGGFYNVASAREIRWQRIQDSIATNPQFTFISPRYLTAYADSALPIAFFIDGRDSSGNLSIDVARGFYQYGRMPDGFFRANGSTGLTTLDIGSIFSAHPIEPGANNGTVNSYTLDPDSADLSNLCKLYSDFVTNLVGGLYPNAKGPLLKALNQNLDFFYFGAIQELGARSATS</sequence>
<dbReference type="OrthoDB" id="2542103at2759"/>
<keyword evidence="8" id="KW-0732">Signal</keyword>
<evidence type="ECO:0000256" key="2">
    <source>
        <dbReference type="ARBA" id="ARBA00022559"/>
    </source>
</evidence>
<gene>
    <name evidence="10" type="ORF">D9619_004135</name>
</gene>